<dbReference type="InterPro" id="IPR011045">
    <property type="entry name" value="N2O_reductase_N"/>
</dbReference>
<dbReference type="PANTHER" id="PTHR42838">
    <property type="entry name" value="CYTOCHROME C OXIDASE SUBUNIT II"/>
    <property type="match status" value="1"/>
</dbReference>
<evidence type="ECO:0000256" key="4">
    <source>
        <dbReference type="ARBA" id="ARBA00023008"/>
    </source>
</evidence>
<comment type="caution">
    <text evidence="6">The sequence shown here is derived from an EMBL/GenBank/DDBJ whole genome shotgun (WGS) entry which is preliminary data.</text>
</comment>
<dbReference type="EMBL" id="JANTYZ010000002">
    <property type="protein sequence ID" value="MCS3864306.1"/>
    <property type="molecule type" value="Genomic_DNA"/>
</dbReference>
<dbReference type="Proteomes" id="UP001155034">
    <property type="component" value="Unassembled WGS sequence"/>
</dbReference>
<keyword evidence="4" id="KW-0186">Copper</keyword>
<dbReference type="Gene3D" id="2.130.10.10">
    <property type="entry name" value="YVTN repeat-like/Quinoprotein amine dehydrogenase"/>
    <property type="match status" value="1"/>
</dbReference>
<dbReference type="AlphaFoldDB" id="A0A9X2RES0"/>
<keyword evidence="3" id="KW-0574">Periplasm</keyword>
<dbReference type="GO" id="GO:0004129">
    <property type="term" value="F:cytochrome-c oxidase activity"/>
    <property type="evidence" value="ECO:0007669"/>
    <property type="project" value="InterPro"/>
</dbReference>
<dbReference type="InterPro" id="IPR002429">
    <property type="entry name" value="CcO_II-like_C"/>
</dbReference>
<organism evidence="6 7">
    <name type="scientific">Salinibacter ruber</name>
    <dbReference type="NCBI Taxonomy" id="146919"/>
    <lineage>
        <taxon>Bacteria</taxon>
        <taxon>Pseudomonadati</taxon>
        <taxon>Rhodothermota</taxon>
        <taxon>Rhodothermia</taxon>
        <taxon>Rhodothermales</taxon>
        <taxon>Salinibacteraceae</taxon>
        <taxon>Salinibacter</taxon>
    </lineage>
</organism>
<dbReference type="InterPro" id="IPR041114">
    <property type="entry name" value="Nos_propeller"/>
</dbReference>
<comment type="subcellular location">
    <subcellularLocation>
        <location evidence="1">Periplasm</location>
    </subcellularLocation>
</comment>
<evidence type="ECO:0000259" key="5">
    <source>
        <dbReference type="PROSITE" id="PS50857"/>
    </source>
</evidence>
<accession>A0A9X2RES0</accession>
<dbReference type="Pfam" id="PF13473">
    <property type="entry name" value="Cupredoxin_1"/>
    <property type="match status" value="1"/>
</dbReference>
<dbReference type="PROSITE" id="PS50857">
    <property type="entry name" value="COX2_CUA"/>
    <property type="match status" value="1"/>
</dbReference>
<dbReference type="SUPFAM" id="SSF49503">
    <property type="entry name" value="Cupredoxins"/>
    <property type="match status" value="1"/>
</dbReference>
<protein>
    <submittedName>
        <fullName evidence="6">Nitrous oxide reductase</fullName>
    </submittedName>
</protein>
<evidence type="ECO:0000256" key="1">
    <source>
        <dbReference type="ARBA" id="ARBA00004418"/>
    </source>
</evidence>
<evidence type="ECO:0000313" key="7">
    <source>
        <dbReference type="Proteomes" id="UP001155034"/>
    </source>
</evidence>
<dbReference type="PANTHER" id="PTHR42838:SF2">
    <property type="entry name" value="NITROUS-OXIDE REDUCTASE"/>
    <property type="match status" value="1"/>
</dbReference>
<name>A0A9X2RES0_9BACT</name>
<dbReference type="CDD" id="cd04223">
    <property type="entry name" value="N2OR_C"/>
    <property type="match status" value="1"/>
</dbReference>
<evidence type="ECO:0000313" key="6">
    <source>
        <dbReference type="EMBL" id="MCS3864306.1"/>
    </source>
</evidence>
<dbReference type="Gene3D" id="2.60.40.420">
    <property type="entry name" value="Cupredoxins - blue copper proteins"/>
    <property type="match status" value="1"/>
</dbReference>
<reference evidence="6" key="1">
    <citation type="submission" date="2022-08" db="EMBL/GenBank/DDBJ databases">
        <title>Genomic Encyclopedia of Type Strains, Phase V (KMG-V): Genome sequencing to study the core and pangenomes of soil and plant-associated prokaryotes.</title>
        <authorList>
            <person name="Whitman W."/>
        </authorList>
    </citation>
    <scope>NUCLEOTIDE SEQUENCE</scope>
    <source>
        <strain evidence="6">SP2016B</strain>
    </source>
</reference>
<evidence type="ECO:0000256" key="2">
    <source>
        <dbReference type="ARBA" id="ARBA00022723"/>
    </source>
</evidence>
<dbReference type="GO" id="GO:0005507">
    <property type="term" value="F:copper ion binding"/>
    <property type="evidence" value="ECO:0007669"/>
    <property type="project" value="InterPro"/>
</dbReference>
<dbReference type="SUPFAM" id="SSF50974">
    <property type="entry name" value="Nitrous oxide reductase, N-terminal domain"/>
    <property type="match status" value="1"/>
</dbReference>
<dbReference type="Pfam" id="PF18764">
    <property type="entry name" value="nos_propeller"/>
    <property type="match status" value="1"/>
</dbReference>
<dbReference type="InterPro" id="IPR008972">
    <property type="entry name" value="Cupredoxin"/>
</dbReference>
<evidence type="ECO:0000256" key="3">
    <source>
        <dbReference type="ARBA" id="ARBA00022764"/>
    </source>
</evidence>
<dbReference type="GO" id="GO:0016020">
    <property type="term" value="C:membrane"/>
    <property type="evidence" value="ECO:0007669"/>
    <property type="project" value="InterPro"/>
</dbReference>
<sequence>MTKWKLPPWDKETKEDMSKAVTDEISVHYNIGHLVIPGSDTKEPYGNWLVAMNKLQKGRGLNVGPEKPETSQLIDISGEEMEMIEEDYTRPEPHFAQAVPADVINPIEVYKKENNDHPDARWDPENTGVERTGPDEVTVHMIAKRSQYYPDKVEVQQGDKVTFHLTNIEQVSDMIHGFGIAQYNMNGVVPPGDTQTFTITADEAGVYPFYCTNFCSALHQEMQGYLEVKPR</sequence>
<feature type="domain" description="Cytochrome oxidase subunit II copper A binding" evidence="5">
    <location>
        <begin position="134"/>
        <end position="231"/>
    </location>
</feature>
<gene>
    <name evidence="6" type="ORF">GGP82_000852</name>
</gene>
<dbReference type="InterPro" id="IPR051403">
    <property type="entry name" value="NosZ/Cyto_c_oxidase_sub2"/>
</dbReference>
<dbReference type="InterPro" id="IPR015943">
    <property type="entry name" value="WD40/YVTN_repeat-like_dom_sf"/>
</dbReference>
<dbReference type="InterPro" id="IPR034205">
    <property type="entry name" value="N2OR_C"/>
</dbReference>
<dbReference type="GO" id="GO:0042597">
    <property type="term" value="C:periplasmic space"/>
    <property type="evidence" value="ECO:0007669"/>
    <property type="project" value="UniProtKB-SubCell"/>
</dbReference>
<dbReference type="InterPro" id="IPR028096">
    <property type="entry name" value="EfeO_Cupredoxin"/>
</dbReference>
<proteinExistence type="predicted"/>
<keyword evidence="2" id="KW-0479">Metal-binding</keyword>
<dbReference type="RefSeq" id="WP_259083148.1">
    <property type="nucleotide sequence ID" value="NZ_JANTYZ010000002.1"/>
</dbReference>